<dbReference type="Proteomes" id="UP000791440">
    <property type="component" value="Unassembled WGS sequence"/>
</dbReference>
<organism evidence="1 2">
    <name type="scientific">Manduca sexta</name>
    <name type="common">Tobacco hawkmoth</name>
    <name type="synonym">Tobacco hornworm</name>
    <dbReference type="NCBI Taxonomy" id="7130"/>
    <lineage>
        <taxon>Eukaryota</taxon>
        <taxon>Metazoa</taxon>
        <taxon>Ecdysozoa</taxon>
        <taxon>Arthropoda</taxon>
        <taxon>Hexapoda</taxon>
        <taxon>Insecta</taxon>
        <taxon>Pterygota</taxon>
        <taxon>Neoptera</taxon>
        <taxon>Endopterygota</taxon>
        <taxon>Lepidoptera</taxon>
        <taxon>Glossata</taxon>
        <taxon>Ditrysia</taxon>
        <taxon>Bombycoidea</taxon>
        <taxon>Sphingidae</taxon>
        <taxon>Sphinginae</taxon>
        <taxon>Sphingini</taxon>
        <taxon>Manduca</taxon>
    </lineage>
</organism>
<evidence type="ECO:0000313" key="1">
    <source>
        <dbReference type="EMBL" id="KAG6454482.1"/>
    </source>
</evidence>
<evidence type="ECO:0000313" key="2">
    <source>
        <dbReference type="Proteomes" id="UP000791440"/>
    </source>
</evidence>
<accession>A0A921ZAJ4</accession>
<gene>
    <name evidence="1" type="ORF">O3G_MSEX008743</name>
</gene>
<reference evidence="1" key="1">
    <citation type="journal article" date="2016" name="Insect Biochem. Mol. Biol.">
        <title>Multifaceted biological insights from a draft genome sequence of the tobacco hornworm moth, Manduca sexta.</title>
        <authorList>
            <person name="Kanost M.R."/>
            <person name="Arrese E.L."/>
            <person name="Cao X."/>
            <person name="Chen Y.R."/>
            <person name="Chellapilla S."/>
            <person name="Goldsmith M.R."/>
            <person name="Grosse-Wilde E."/>
            <person name="Heckel D.G."/>
            <person name="Herndon N."/>
            <person name="Jiang H."/>
            <person name="Papanicolaou A."/>
            <person name="Qu J."/>
            <person name="Soulages J.L."/>
            <person name="Vogel H."/>
            <person name="Walters J."/>
            <person name="Waterhouse R.M."/>
            <person name="Ahn S.J."/>
            <person name="Almeida F.C."/>
            <person name="An C."/>
            <person name="Aqrawi P."/>
            <person name="Bretschneider A."/>
            <person name="Bryant W.B."/>
            <person name="Bucks S."/>
            <person name="Chao H."/>
            <person name="Chevignon G."/>
            <person name="Christen J.M."/>
            <person name="Clarke D.F."/>
            <person name="Dittmer N.T."/>
            <person name="Ferguson L.C.F."/>
            <person name="Garavelou S."/>
            <person name="Gordon K.H.J."/>
            <person name="Gunaratna R.T."/>
            <person name="Han Y."/>
            <person name="Hauser F."/>
            <person name="He Y."/>
            <person name="Heidel-Fischer H."/>
            <person name="Hirsh A."/>
            <person name="Hu Y."/>
            <person name="Jiang H."/>
            <person name="Kalra D."/>
            <person name="Klinner C."/>
            <person name="Konig C."/>
            <person name="Kovar C."/>
            <person name="Kroll A.R."/>
            <person name="Kuwar S.S."/>
            <person name="Lee S.L."/>
            <person name="Lehman R."/>
            <person name="Li K."/>
            <person name="Li Z."/>
            <person name="Liang H."/>
            <person name="Lovelace S."/>
            <person name="Lu Z."/>
            <person name="Mansfield J.H."/>
            <person name="McCulloch K.J."/>
            <person name="Mathew T."/>
            <person name="Morton B."/>
            <person name="Muzny D.M."/>
            <person name="Neunemann D."/>
            <person name="Ongeri F."/>
            <person name="Pauchet Y."/>
            <person name="Pu L.L."/>
            <person name="Pyrousis I."/>
            <person name="Rao X.J."/>
            <person name="Redding A."/>
            <person name="Roesel C."/>
            <person name="Sanchez-Gracia A."/>
            <person name="Schaack S."/>
            <person name="Shukla A."/>
            <person name="Tetreau G."/>
            <person name="Wang Y."/>
            <person name="Xiong G.H."/>
            <person name="Traut W."/>
            <person name="Walsh T.K."/>
            <person name="Worley K.C."/>
            <person name="Wu D."/>
            <person name="Wu W."/>
            <person name="Wu Y.Q."/>
            <person name="Zhang X."/>
            <person name="Zou Z."/>
            <person name="Zucker H."/>
            <person name="Briscoe A.D."/>
            <person name="Burmester T."/>
            <person name="Clem R.J."/>
            <person name="Feyereisen R."/>
            <person name="Grimmelikhuijzen C.J.P."/>
            <person name="Hamodrakas S.J."/>
            <person name="Hansson B.S."/>
            <person name="Huguet E."/>
            <person name="Jermiin L.S."/>
            <person name="Lan Q."/>
            <person name="Lehman H.K."/>
            <person name="Lorenzen M."/>
            <person name="Merzendorfer H."/>
            <person name="Michalopoulos I."/>
            <person name="Morton D.B."/>
            <person name="Muthukrishnan S."/>
            <person name="Oakeshott J.G."/>
            <person name="Palmer W."/>
            <person name="Park Y."/>
            <person name="Passarelli A.L."/>
            <person name="Rozas J."/>
            <person name="Schwartz L.M."/>
            <person name="Smith W."/>
            <person name="Southgate A."/>
            <person name="Vilcinskas A."/>
            <person name="Vogt R."/>
            <person name="Wang P."/>
            <person name="Werren J."/>
            <person name="Yu X.Q."/>
            <person name="Zhou J.J."/>
            <person name="Brown S.J."/>
            <person name="Scherer S.E."/>
            <person name="Richards S."/>
            <person name="Blissard G.W."/>
        </authorList>
    </citation>
    <scope>NUCLEOTIDE SEQUENCE</scope>
</reference>
<name>A0A921ZAJ4_MANSE</name>
<dbReference type="EMBL" id="JH668468">
    <property type="protein sequence ID" value="KAG6454482.1"/>
    <property type="molecule type" value="Genomic_DNA"/>
</dbReference>
<dbReference type="AlphaFoldDB" id="A0A921ZAJ4"/>
<keyword evidence="2" id="KW-1185">Reference proteome</keyword>
<comment type="caution">
    <text evidence="1">The sequence shown here is derived from an EMBL/GenBank/DDBJ whole genome shotgun (WGS) entry which is preliminary data.</text>
</comment>
<reference evidence="1" key="2">
    <citation type="submission" date="2020-12" db="EMBL/GenBank/DDBJ databases">
        <authorList>
            <person name="Kanost M."/>
        </authorList>
    </citation>
    <scope>NUCLEOTIDE SEQUENCE</scope>
</reference>
<proteinExistence type="predicted"/>
<protein>
    <submittedName>
        <fullName evidence="1">Uncharacterized protein</fullName>
    </submittedName>
</protein>
<sequence length="62" mass="6707">MPLLVCVLRAARRAVLRAARDPPAETTRQHAHTHAVHTGMFSGTASPSLLFIDVNITTRSSV</sequence>